<dbReference type="InterPro" id="IPR001261">
    <property type="entry name" value="ArgE/DapE_CS"/>
</dbReference>
<gene>
    <name evidence="3" type="ORF">S01H4_22996</name>
</gene>
<dbReference type="Pfam" id="PF01546">
    <property type="entry name" value="Peptidase_M20"/>
    <property type="match status" value="1"/>
</dbReference>
<comment type="caution">
    <text evidence="3">The sequence shown here is derived from an EMBL/GenBank/DDBJ whole genome shotgun (WGS) entry which is preliminary data.</text>
</comment>
<sequence length="244" mass="26780">MDLKNNPSSVYQHPAELLRRLIQFDTTNPPGNEAECITFINDLLTEAGIETTILGQTPQRPNLIARLPGQGSAAPLLLYGHVDVVTTENQQWQHPPFEGKVMDGFVWGRGALDMKGGVAMMLAAFLRAKGEDLKLPGDVILTIVGDEEGGGDYGSKYLVENHADLFDGIRYAIGEFGGFTLYVGKQRFYPVMIAEKQVCWMKATVRGPGGHGSLPVHDGAMAELSRLLQRLDRRRLPVHVTPVT</sequence>
<name>X1CZN2_9ZZZZ</name>
<protein>
    <submittedName>
        <fullName evidence="3">Uncharacterized protein</fullName>
    </submittedName>
</protein>
<feature type="non-terminal residue" evidence="3">
    <location>
        <position position="244"/>
    </location>
</feature>
<dbReference type="SUPFAM" id="SSF53187">
    <property type="entry name" value="Zn-dependent exopeptidases"/>
    <property type="match status" value="1"/>
</dbReference>
<reference evidence="3" key="1">
    <citation type="journal article" date="2014" name="Front. Microbiol.">
        <title>High frequency of phylogenetically diverse reductive dehalogenase-homologous genes in deep subseafloor sedimentary metagenomes.</title>
        <authorList>
            <person name="Kawai M."/>
            <person name="Futagami T."/>
            <person name="Toyoda A."/>
            <person name="Takaki Y."/>
            <person name="Nishi S."/>
            <person name="Hori S."/>
            <person name="Arai W."/>
            <person name="Tsubouchi T."/>
            <person name="Morono Y."/>
            <person name="Uchiyama I."/>
            <person name="Ito T."/>
            <person name="Fujiyama A."/>
            <person name="Inagaki F."/>
            <person name="Takami H."/>
        </authorList>
    </citation>
    <scope>NUCLEOTIDE SEQUENCE</scope>
    <source>
        <strain evidence="3">Expedition CK06-06</strain>
    </source>
</reference>
<accession>X1CZN2</accession>
<dbReference type="EMBL" id="BART01010613">
    <property type="protein sequence ID" value="GAG89691.1"/>
    <property type="molecule type" value="Genomic_DNA"/>
</dbReference>
<keyword evidence="1" id="KW-0378">Hydrolase</keyword>
<dbReference type="InterPro" id="IPR002933">
    <property type="entry name" value="Peptidase_M20"/>
</dbReference>
<evidence type="ECO:0000256" key="1">
    <source>
        <dbReference type="ARBA" id="ARBA00022801"/>
    </source>
</evidence>
<proteinExistence type="predicted"/>
<keyword evidence="2" id="KW-0862">Zinc</keyword>
<evidence type="ECO:0000313" key="3">
    <source>
        <dbReference type="EMBL" id="GAG89691.1"/>
    </source>
</evidence>
<dbReference type="PROSITE" id="PS00758">
    <property type="entry name" value="ARGE_DAPE_CPG2_1"/>
    <property type="match status" value="1"/>
</dbReference>
<dbReference type="GO" id="GO:0016787">
    <property type="term" value="F:hydrolase activity"/>
    <property type="evidence" value="ECO:0007669"/>
    <property type="project" value="UniProtKB-KW"/>
</dbReference>
<dbReference type="InterPro" id="IPR050072">
    <property type="entry name" value="Peptidase_M20A"/>
</dbReference>
<dbReference type="Gene3D" id="3.40.630.10">
    <property type="entry name" value="Zn peptidases"/>
    <property type="match status" value="1"/>
</dbReference>
<dbReference type="PANTHER" id="PTHR43808">
    <property type="entry name" value="ACETYLORNITHINE DEACETYLASE"/>
    <property type="match status" value="1"/>
</dbReference>
<dbReference type="AlphaFoldDB" id="X1CZN2"/>
<organism evidence="3">
    <name type="scientific">marine sediment metagenome</name>
    <dbReference type="NCBI Taxonomy" id="412755"/>
    <lineage>
        <taxon>unclassified sequences</taxon>
        <taxon>metagenomes</taxon>
        <taxon>ecological metagenomes</taxon>
    </lineage>
</organism>
<dbReference type="PANTHER" id="PTHR43808:SF8">
    <property type="entry name" value="PEPTIDASE M20 DIMERISATION DOMAIN-CONTAINING PROTEIN"/>
    <property type="match status" value="1"/>
</dbReference>
<evidence type="ECO:0000256" key="2">
    <source>
        <dbReference type="ARBA" id="ARBA00022833"/>
    </source>
</evidence>